<dbReference type="EMBL" id="CAJPIZ010000196">
    <property type="protein sequence ID" value="CAG2100734.1"/>
    <property type="molecule type" value="Genomic_DNA"/>
</dbReference>
<dbReference type="Pfam" id="PF00183">
    <property type="entry name" value="HSP90"/>
    <property type="match status" value="2"/>
</dbReference>
<comment type="similarity">
    <text evidence="1">Belongs to the heat shock protein 90 family.</text>
</comment>
<dbReference type="GO" id="GO:0005524">
    <property type="term" value="F:ATP binding"/>
    <property type="evidence" value="ECO:0007669"/>
    <property type="project" value="UniProtKB-KW"/>
</dbReference>
<dbReference type="InterPro" id="IPR037196">
    <property type="entry name" value="HSP90_C"/>
</dbReference>
<dbReference type="GO" id="GO:0140662">
    <property type="term" value="F:ATP-dependent protein folding chaperone"/>
    <property type="evidence" value="ECO:0007669"/>
    <property type="project" value="InterPro"/>
</dbReference>
<dbReference type="EMBL" id="OC854771">
    <property type="protein sequence ID" value="CAD7620304.1"/>
    <property type="molecule type" value="Genomic_DNA"/>
</dbReference>
<sequence>MHKKVLCYEEVVDISNLNSNSNDVIPKQKGFDQSTIVDLLSINEFENIPQMFSNQQIVELLDRENPVFDNKYYLETNSIKFKIKTENTRLEIMEIYRKLHECEDRGQDSQTAKYNEFALNENQQIETKSYTTEFLTSSTKDISFGVRFVNLIFGVEVPQLMSMFVNSVYSSKDLFLREAISNASDAITKMYESKASLDADGYKTIEVIPDVKNNCLIIRDNGIGMTKEDLKNYLGSIAASGTGKFRELMNSTNKQKMEDLIGQFGLGFYSLFLVADRVDVITKNPRDSSYLWTSEEYEFDGLHGTSIVLHLKEGEGEFLKTDVLTKLIKKHSMYIRYPIALHVEKEIEVAEEEEKPKVDEEEEAPNNDNQPEVTEVKEDAEVKKTKKKITEMQIINSDISVWKKKAKMSFFEKPTEKATNFKIYNNNVFITDSLPRDIVPEWMSFVVGAVTSSDFSLNISREFLQVRETSDNIQKTFAQFLMYPTNKDSKLTSLDGYCKQIDESDKQILYLTGLNQKDVENSLYLDAFKDRTVLLMSDASDEIMLQGFKNYNGLTFQNISAEGVDMVSSDVDTTFDEFGEYCQKLLENSTEKVIFSKRFQTVPASILTTKHSHSSTMEAIMRSHPNAENDLMMQMMLKSKKIFEMNSGNIFVNNLKALYDEKKLKKVDEYVKFLYDATAVGCGNQAQVSVTEVADEDLKGEAEVQEVKDE</sequence>
<evidence type="ECO:0000313" key="7">
    <source>
        <dbReference type="Proteomes" id="UP000759131"/>
    </source>
</evidence>
<evidence type="ECO:0000256" key="2">
    <source>
        <dbReference type="ARBA" id="ARBA00022741"/>
    </source>
</evidence>
<organism evidence="6">
    <name type="scientific">Medioppia subpectinata</name>
    <dbReference type="NCBI Taxonomy" id="1979941"/>
    <lineage>
        <taxon>Eukaryota</taxon>
        <taxon>Metazoa</taxon>
        <taxon>Ecdysozoa</taxon>
        <taxon>Arthropoda</taxon>
        <taxon>Chelicerata</taxon>
        <taxon>Arachnida</taxon>
        <taxon>Acari</taxon>
        <taxon>Acariformes</taxon>
        <taxon>Sarcoptiformes</taxon>
        <taxon>Oribatida</taxon>
        <taxon>Brachypylina</taxon>
        <taxon>Oppioidea</taxon>
        <taxon>Oppiidae</taxon>
        <taxon>Medioppia</taxon>
    </lineage>
</organism>
<dbReference type="Gene3D" id="1.20.120.790">
    <property type="entry name" value="Heat shock protein 90, C-terminal domain"/>
    <property type="match status" value="1"/>
</dbReference>
<dbReference type="InterPro" id="IPR020575">
    <property type="entry name" value="Hsp90_N"/>
</dbReference>
<evidence type="ECO:0000256" key="5">
    <source>
        <dbReference type="SAM" id="MobiDB-lite"/>
    </source>
</evidence>
<name>A0A7R9KDU9_9ACAR</name>
<gene>
    <name evidence="6" type="ORF">OSB1V03_LOCUS794</name>
</gene>
<feature type="region of interest" description="Disordered" evidence="5">
    <location>
        <begin position="352"/>
        <end position="380"/>
    </location>
</feature>
<dbReference type="OrthoDB" id="5426351at2759"/>
<keyword evidence="3" id="KW-0067">ATP-binding</keyword>
<dbReference type="InterPro" id="IPR001404">
    <property type="entry name" value="Hsp90_fam"/>
</dbReference>
<protein>
    <recommendedName>
        <fullName evidence="8">Heat shock protein 90</fullName>
    </recommendedName>
</protein>
<evidence type="ECO:0000313" key="6">
    <source>
        <dbReference type="EMBL" id="CAD7620304.1"/>
    </source>
</evidence>
<dbReference type="AlphaFoldDB" id="A0A7R9KDU9"/>
<dbReference type="PANTHER" id="PTHR11528">
    <property type="entry name" value="HEAT SHOCK PROTEIN 90 FAMILY MEMBER"/>
    <property type="match status" value="1"/>
</dbReference>
<evidence type="ECO:0000256" key="4">
    <source>
        <dbReference type="ARBA" id="ARBA00023186"/>
    </source>
</evidence>
<keyword evidence="7" id="KW-1185">Reference proteome</keyword>
<dbReference type="InterPro" id="IPR020568">
    <property type="entry name" value="Ribosomal_Su5_D2-typ_SF"/>
</dbReference>
<dbReference type="GO" id="GO:0016887">
    <property type="term" value="F:ATP hydrolysis activity"/>
    <property type="evidence" value="ECO:0007669"/>
    <property type="project" value="InterPro"/>
</dbReference>
<keyword evidence="2" id="KW-0547">Nucleotide-binding</keyword>
<dbReference type="Pfam" id="PF13589">
    <property type="entry name" value="HATPase_c_3"/>
    <property type="match status" value="1"/>
</dbReference>
<dbReference type="CDD" id="cd16927">
    <property type="entry name" value="HATPase_Hsp90-like"/>
    <property type="match status" value="1"/>
</dbReference>
<evidence type="ECO:0000256" key="3">
    <source>
        <dbReference type="ARBA" id="ARBA00022840"/>
    </source>
</evidence>
<dbReference type="InterPro" id="IPR036890">
    <property type="entry name" value="HATPase_C_sf"/>
</dbReference>
<dbReference type="Gene3D" id="3.30.230.80">
    <property type="match status" value="1"/>
</dbReference>
<dbReference type="Gene3D" id="3.30.565.10">
    <property type="entry name" value="Histidine kinase-like ATPase, C-terminal domain"/>
    <property type="match status" value="1"/>
</dbReference>
<dbReference type="Gene3D" id="3.40.50.11260">
    <property type="match status" value="1"/>
</dbReference>
<dbReference type="Proteomes" id="UP000759131">
    <property type="component" value="Unassembled WGS sequence"/>
</dbReference>
<dbReference type="SUPFAM" id="SSF110942">
    <property type="entry name" value="HSP90 C-terminal domain"/>
    <property type="match status" value="1"/>
</dbReference>
<keyword evidence="4" id="KW-0143">Chaperone</keyword>
<dbReference type="SUPFAM" id="SSF55874">
    <property type="entry name" value="ATPase domain of HSP90 chaperone/DNA topoisomerase II/histidine kinase"/>
    <property type="match status" value="1"/>
</dbReference>
<dbReference type="SUPFAM" id="SSF54211">
    <property type="entry name" value="Ribosomal protein S5 domain 2-like"/>
    <property type="match status" value="1"/>
</dbReference>
<dbReference type="PRINTS" id="PR00775">
    <property type="entry name" value="HEATSHOCK90"/>
</dbReference>
<dbReference type="GO" id="GO:0051082">
    <property type="term" value="F:unfolded protein binding"/>
    <property type="evidence" value="ECO:0007669"/>
    <property type="project" value="InterPro"/>
</dbReference>
<accession>A0A7R9KDU9</accession>
<reference evidence="6" key="1">
    <citation type="submission" date="2020-11" db="EMBL/GenBank/DDBJ databases">
        <authorList>
            <person name="Tran Van P."/>
        </authorList>
    </citation>
    <scope>NUCLEOTIDE SEQUENCE</scope>
</reference>
<evidence type="ECO:0000256" key="1">
    <source>
        <dbReference type="ARBA" id="ARBA00008239"/>
    </source>
</evidence>
<evidence type="ECO:0008006" key="8">
    <source>
        <dbReference type="Google" id="ProtNLM"/>
    </source>
</evidence>
<proteinExistence type="inferred from homology"/>